<dbReference type="InterPro" id="IPR000153">
    <property type="entry name" value="Reo_capsid_sigma3"/>
</dbReference>
<dbReference type="InterPro" id="IPR023634">
    <property type="entry name" value="Reovirus_capsid_sigma-3_dom_sf"/>
</dbReference>
<dbReference type="GO" id="GO:0019058">
    <property type="term" value="P:viral life cycle"/>
    <property type="evidence" value="ECO:0007669"/>
    <property type="project" value="InterPro"/>
</dbReference>
<sequence length="361" mass="40250">MEVRTPNFHSFVESAYSSYLTRPDTWNPSTLWETGQFVTPDVIRLGNAYCCAQCCGVLYYGYRPINLYPFPHHRCHQLHRRETSPLLKVVRVGRTTDMVREHYAVWLQSLVDHLSDEKNIQDKEPMSSRVASEVLRNDVAISGDFWRGTLDLSPHDSAQSIHDSMDKLSEVAGTHGLLPDCLLNVATHDHTALRMTAPVLNIYDQLDNARRSVLSATVTQMPKETADEHRLQGHVTKEVAAAALLKPEHVIVTPIMAGLPVLARSHQPSLRVGMPLVESTQKASLYRSLPHQLAHGYHSDTFRTMFGLSANEAESRLIGHHRTMLCTLPAIEMSSTAVARATTSPLSIVSSDKVTMHECSG</sequence>
<dbReference type="Gene3D" id="3.90.1630.10">
    <property type="entry name" value="Outer-capsid protein sigma 3, small lobe"/>
    <property type="match status" value="1"/>
</dbReference>
<dbReference type="Pfam" id="PF00979">
    <property type="entry name" value="Reovirus_cap"/>
    <property type="match status" value="1"/>
</dbReference>
<evidence type="ECO:0000313" key="1">
    <source>
        <dbReference type="EMBL" id="ATI13801.1"/>
    </source>
</evidence>
<dbReference type="SUPFAM" id="SSF64465">
    <property type="entry name" value="Outer capsid protein sigma 3"/>
    <property type="match status" value="1"/>
</dbReference>
<dbReference type="EMBL" id="KY751026">
    <property type="protein sequence ID" value="ATI13801.1"/>
    <property type="molecule type" value="Genomic_RNA"/>
</dbReference>
<proteinExistence type="predicted"/>
<protein>
    <submittedName>
        <fullName evidence="1">Sigma 2</fullName>
    </submittedName>
</protein>
<reference evidence="1" key="1">
    <citation type="submission" date="2017-03" db="EMBL/GenBank/DDBJ databases">
        <authorList>
            <person name="Kosoltanapiwat N."/>
        </authorList>
    </citation>
    <scope>NUCLEOTIDE SEQUENCE</scope>
    <source>
        <strain evidence="1">Lopburi02</strain>
    </source>
</reference>
<reference evidence="1" key="2">
    <citation type="journal article" date="2018" name="BMC Microbiol.">
        <title>Mass spectrometry-based identification and whole-genome characterisation of the first pteropine orthoreovirus isolated from monkey faeces in Thailand.</title>
        <authorList>
            <person name="Kosoltanapiwat N."/>
            <person name="Reamtong O."/>
            <person name="Okabayashi T."/>
            <person name="Ampawong S."/>
            <person name="Rungruengkitkun A."/>
            <person name="Thiangtrongjit T."/>
            <person name="Thippornchai N."/>
            <person name="Leaungwutiwong P."/>
            <person name="Mahittikorn A."/>
            <person name="Mori H."/>
            <person name="Yoohanngoa T."/>
            <person name="Yamwong P."/>
        </authorList>
    </citation>
    <scope>NUCLEOTIDE SEQUENCE</scope>
    <source>
        <strain evidence="1">Lopburi02</strain>
    </source>
</reference>
<dbReference type="GO" id="GO:0005198">
    <property type="term" value="F:structural molecule activity"/>
    <property type="evidence" value="ECO:0007669"/>
    <property type="project" value="InterPro"/>
</dbReference>
<name>A0A291L5E3_9REOV</name>
<organism evidence="1">
    <name type="scientific">Orthoreovirus Lopburi02</name>
    <dbReference type="NCBI Taxonomy" id="2042259"/>
    <lineage>
        <taxon>Viruses</taxon>
        <taxon>Riboviria</taxon>
        <taxon>Orthornavirae</taxon>
        <taxon>Duplornaviricota</taxon>
        <taxon>Resentoviricetes</taxon>
        <taxon>Reovirales</taxon>
        <taxon>Spinareoviridae</taxon>
        <taxon>Orthoreovirus</taxon>
    </lineage>
</organism>
<accession>A0A291L5E3</accession>